<evidence type="ECO:0000313" key="1">
    <source>
        <dbReference type="EnsemblMetazoa" id="AFUN014600-PA"/>
    </source>
</evidence>
<proteinExistence type="predicted"/>
<dbReference type="AlphaFoldDB" id="A0A182S2B6"/>
<protein>
    <submittedName>
        <fullName evidence="1">Uncharacterized protein</fullName>
    </submittedName>
</protein>
<organism evidence="1">
    <name type="scientific">Anopheles funestus</name>
    <name type="common">African malaria mosquito</name>
    <dbReference type="NCBI Taxonomy" id="62324"/>
    <lineage>
        <taxon>Eukaryota</taxon>
        <taxon>Metazoa</taxon>
        <taxon>Ecdysozoa</taxon>
        <taxon>Arthropoda</taxon>
        <taxon>Hexapoda</taxon>
        <taxon>Insecta</taxon>
        <taxon>Pterygota</taxon>
        <taxon>Neoptera</taxon>
        <taxon>Endopterygota</taxon>
        <taxon>Diptera</taxon>
        <taxon>Nematocera</taxon>
        <taxon>Culicoidea</taxon>
        <taxon>Culicidae</taxon>
        <taxon>Anophelinae</taxon>
        <taxon>Anopheles</taxon>
    </lineage>
</organism>
<dbReference type="EnsemblMetazoa" id="AFUN014600-RA">
    <property type="protein sequence ID" value="AFUN014600-PA"/>
    <property type="gene ID" value="AFUN014600"/>
</dbReference>
<sequence>MHWQITTQSVGANGNLPSALPFHACL</sequence>
<reference evidence="1" key="1">
    <citation type="submission" date="2020-05" db="UniProtKB">
        <authorList>
            <consortium name="EnsemblMetazoa"/>
        </authorList>
    </citation>
    <scope>IDENTIFICATION</scope>
    <source>
        <strain evidence="1">FUMOZ</strain>
    </source>
</reference>
<accession>A0A182S2B6</accession>
<dbReference type="VEuPathDB" id="VectorBase:AFUN014600"/>
<name>A0A182S2B6_ANOFN</name>